<dbReference type="SUPFAM" id="SSF56784">
    <property type="entry name" value="HAD-like"/>
    <property type="match status" value="1"/>
</dbReference>
<evidence type="ECO:0000313" key="1">
    <source>
        <dbReference type="EMBL" id="CRZ34748.1"/>
    </source>
</evidence>
<dbReference type="Gene3D" id="1.10.150.240">
    <property type="entry name" value="Putative phosphatase, domain 2"/>
    <property type="match status" value="1"/>
</dbReference>
<protein>
    <recommendedName>
        <fullName evidence="3">Phosphoglycolate phosphatase</fullName>
    </recommendedName>
</protein>
<proteinExistence type="predicted"/>
<dbReference type="Proteomes" id="UP000236497">
    <property type="component" value="Unassembled WGS sequence"/>
</dbReference>
<dbReference type="InterPro" id="IPR023198">
    <property type="entry name" value="PGP-like_dom2"/>
</dbReference>
<gene>
    <name evidence="1" type="ORF">HHT355_1547</name>
</gene>
<dbReference type="PANTHER" id="PTHR43434">
    <property type="entry name" value="PHOSPHOGLYCOLATE PHOSPHATASE"/>
    <property type="match status" value="1"/>
</dbReference>
<accession>A0A0H5SWM8</accession>
<dbReference type="NCBIfam" id="TIGR01549">
    <property type="entry name" value="HAD-SF-IA-v1"/>
    <property type="match status" value="1"/>
</dbReference>
<dbReference type="InterPro" id="IPR050155">
    <property type="entry name" value="HAD-like_hydrolase_sf"/>
</dbReference>
<dbReference type="InterPro" id="IPR006439">
    <property type="entry name" value="HAD-SF_hydro_IA"/>
</dbReference>
<dbReference type="SFLD" id="SFLDS00003">
    <property type="entry name" value="Haloacid_Dehalogenase"/>
    <property type="match status" value="1"/>
</dbReference>
<dbReference type="GO" id="GO:0008967">
    <property type="term" value="F:phosphoglycolate phosphatase activity"/>
    <property type="evidence" value="ECO:0007669"/>
    <property type="project" value="TreeGrafter"/>
</dbReference>
<dbReference type="InterPro" id="IPR023214">
    <property type="entry name" value="HAD_sf"/>
</dbReference>
<keyword evidence="2" id="KW-1185">Reference proteome</keyword>
<dbReference type="InterPro" id="IPR036412">
    <property type="entry name" value="HAD-like_sf"/>
</dbReference>
<evidence type="ECO:0000313" key="2">
    <source>
        <dbReference type="Proteomes" id="UP000236497"/>
    </source>
</evidence>
<sequence>MYDSIIFDMDGTIWDSTKEVAIAFSEVVRNKYPEVTDEITPEKLKSLFGLLLDDIAVKLFTSVSEEKAKKIMKECCEYECEYLAKHNAKMYDGMEEAIKELHKDYKLLIVSNCQDGYIECFFKANPHLEKYFTDYECPGRTGKAKAENIKLVIERNNLKNPVYVGDTAGDAKAAKEAGIPFIFARYGFGQVEEYADVIDSPLELITKLKQ</sequence>
<dbReference type="Pfam" id="PF13419">
    <property type="entry name" value="HAD_2"/>
    <property type="match status" value="1"/>
</dbReference>
<dbReference type="EMBL" id="CVTD020000016">
    <property type="protein sequence ID" value="CRZ34748.1"/>
    <property type="molecule type" value="Genomic_DNA"/>
</dbReference>
<evidence type="ECO:0008006" key="3">
    <source>
        <dbReference type="Google" id="ProtNLM"/>
    </source>
</evidence>
<reference evidence="1 2" key="1">
    <citation type="submission" date="2015-06" db="EMBL/GenBank/DDBJ databases">
        <authorList>
            <person name="Wibberg Daniel"/>
        </authorList>
    </citation>
    <scope>NUCLEOTIDE SEQUENCE [LARGE SCALE GENOMIC DNA]</scope>
    <source>
        <strain evidence="1 2">T3/55T</strain>
    </source>
</reference>
<dbReference type="RefSeq" id="WP_103202853.1">
    <property type="nucleotide sequence ID" value="NZ_CVTD020000016.1"/>
</dbReference>
<organism evidence="1 2">
    <name type="scientific">Herbinix hemicellulosilytica</name>
    <dbReference type="NCBI Taxonomy" id="1564487"/>
    <lineage>
        <taxon>Bacteria</taxon>
        <taxon>Bacillati</taxon>
        <taxon>Bacillota</taxon>
        <taxon>Clostridia</taxon>
        <taxon>Lachnospirales</taxon>
        <taxon>Lachnospiraceae</taxon>
        <taxon>Herbinix</taxon>
    </lineage>
</organism>
<dbReference type="SFLD" id="SFLDG01129">
    <property type="entry name" value="C1.5:_HAD__Beta-PGM__Phosphata"/>
    <property type="match status" value="1"/>
</dbReference>
<dbReference type="AlphaFoldDB" id="A0A0H5SWM8"/>
<dbReference type="OrthoDB" id="9792518at2"/>
<dbReference type="GO" id="GO:0006281">
    <property type="term" value="P:DNA repair"/>
    <property type="evidence" value="ECO:0007669"/>
    <property type="project" value="TreeGrafter"/>
</dbReference>
<dbReference type="InterPro" id="IPR041492">
    <property type="entry name" value="HAD_2"/>
</dbReference>
<name>A0A0H5SWM8_HERHM</name>
<dbReference type="PANTHER" id="PTHR43434:SF1">
    <property type="entry name" value="PHOSPHOGLYCOLATE PHOSPHATASE"/>
    <property type="match status" value="1"/>
</dbReference>
<dbReference type="Gene3D" id="3.40.50.1000">
    <property type="entry name" value="HAD superfamily/HAD-like"/>
    <property type="match status" value="1"/>
</dbReference>